<comment type="caution">
    <text evidence="4">The sequence shown here is derived from an EMBL/GenBank/DDBJ whole genome shotgun (WGS) entry which is preliminary data.</text>
</comment>
<dbReference type="Gene3D" id="1.20.1640.10">
    <property type="entry name" value="Multidrug efflux transporter AcrB transmembrane domain"/>
    <property type="match status" value="1"/>
</dbReference>
<feature type="transmembrane region" description="Helical" evidence="1">
    <location>
        <begin position="96"/>
        <end position="121"/>
    </location>
</feature>
<dbReference type="Proteomes" id="UP000626109">
    <property type="component" value="Unassembled WGS sequence"/>
</dbReference>
<reference evidence="4" key="1">
    <citation type="submission" date="2021-02" db="EMBL/GenBank/DDBJ databases">
        <authorList>
            <person name="Dougan E. K."/>
            <person name="Rhodes N."/>
            <person name="Thang M."/>
            <person name="Chan C."/>
        </authorList>
    </citation>
    <scope>NUCLEOTIDE SEQUENCE</scope>
</reference>
<dbReference type="EMBL" id="CAJNNW010037064">
    <property type="protein sequence ID" value="CAE8739153.1"/>
    <property type="molecule type" value="Genomic_DNA"/>
</dbReference>
<accession>A0A813LVQ4</accession>
<dbReference type="InterPro" id="IPR053958">
    <property type="entry name" value="HMGCR/SNAP/NPC1-like_SSD"/>
</dbReference>
<dbReference type="GO" id="GO:0005737">
    <property type="term" value="C:cytoplasm"/>
    <property type="evidence" value="ECO:0007669"/>
    <property type="project" value="TreeGrafter"/>
</dbReference>
<organism evidence="4 5">
    <name type="scientific">Polarella glacialis</name>
    <name type="common">Dinoflagellate</name>
    <dbReference type="NCBI Taxonomy" id="89957"/>
    <lineage>
        <taxon>Eukaryota</taxon>
        <taxon>Sar</taxon>
        <taxon>Alveolata</taxon>
        <taxon>Dinophyceae</taxon>
        <taxon>Suessiales</taxon>
        <taxon>Suessiaceae</taxon>
        <taxon>Polarella</taxon>
    </lineage>
</organism>
<protein>
    <recommendedName>
        <fullName evidence="2">SSD domain-containing protein</fullName>
    </recommendedName>
</protein>
<evidence type="ECO:0000313" key="3">
    <source>
        <dbReference type="EMBL" id="CAE8651119.1"/>
    </source>
</evidence>
<dbReference type="AlphaFoldDB" id="A0A813LVQ4"/>
<gene>
    <name evidence="4" type="ORF">PGLA2088_LOCUS49494</name>
    <name evidence="3" type="ORF">PGLA2088_LOCUS8849</name>
</gene>
<keyword evidence="1" id="KW-0812">Transmembrane</keyword>
<name>A0A813LVQ4_POLGL</name>
<keyword evidence="1" id="KW-1133">Transmembrane helix</keyword>
<dbReference type="Pfam" id="PF12349">
    <property type="entry name" value="Sterol-sensing"/>
    <property type="match status" value="1"/>
</dbReference>
<dbReference type="InterPro" id="IPR042480">
    <property type="entry name" value="DISP3"/>
</dbReference>
<dbReference type="PANTHER" id="PTHR46687">
    <property type="entry name" value="PROTEIN DISPATCHED HOMOLOG 3"/>
    <property type="match status" value="1"/>
</dbReference>
<evidence type="ECO:0000313" key="4">
    <source>
        <dbReference type="EMBL" id="CAE8739153.1"/>
    </source>
</evidence>
<feature type="transmembrane region" description="Helical" evidence="1">
    <location>
        <begin position="64"/>
        <end position="84"/>
    </location>
</feature>
<dbReference type="PROSITE" id="PS50156">
    <property type="entry name" value="SSD"/>
    <property type="match status" value="1"/>
</dbReference>
<dbReference type="PANTHER" id="PTHR46687:SF1">
    <property type="entry name" value="PROTEIN DISPATCHED HOMOLOG 3"/>
    <property type="match status" value="1"/>
</dbReference>
<evidence type="ECO:0000259" key="2">
    <source>
        <dbReference type="PROSITE" id="PS50156"/>
    </source>
</evidence>
<sequence length="219" mass="24536">MSSIPVSFVVAMALTGSADTSIASFLAVFLVIGLGSDVVFVYTDFWRDSKEVKVSRASRMTWTLLHAGKASFATSSTTAISFFANLASVLKPLREFGFFMGLCVVTVWVLLTLMFVPLCLVDEIYFSRCKIDVKRLCMPRTSMDEDQHSSRVRRMVSFLFRWRRTGSSQYNKPLINNQDGTNNCCLLLFPLFCLLFCLSFSFGFGGAGAWQSYRLSCLS</sequence>
<dbReference type="InterPro" id="IPR000731">
    <property type="entry name" value="SSD"/>
</dbReference>
<proteinExistence type="predicted"/>
<dbReference type="EMBL" id="CAJNNW010009631">
    <property type="protein sequence ID" value="CAE8651119.1"/>
    <property type="molecule type" value="Genomic_DNA"/>
</dbReference>
<feature type="domain" description="SSD" evidence="2">
    <location>
        <begin position="1"/>
        <end position="121"/>
    </location>
</feature>
<feature type="transmembrane region" description="Helical" evidence="1">
    <location>
        <begin position="186"/>
        <end position="210"/>
    </location>
</feature>
<evidence type="ECO:0000313" key="5">
    <source>
        <dbReference type="Proteomes" id="UP000626109"/>
    </source>
</evidence>
<keyword evidence="1" id="KW-0472">Membrane</keyword>
<dbReference type="SUPFAM" id="SSF82866">
    <property type="entry name" value="Multidrug efflux transporter AcrB transmembrane domain"/>
    <property type="match status" value="1"/>
</dbReference>
<evidence type="ECO:0000256" key="1">
    <source>
        <dbReference type="SAM" id="Phobius"/>
    </source>
</evidence>
<feature type="transmembrane region" description="Helical" evidence="1">
    <location>
        <begin position="22"/>
        <end position="43"/>
    </location>
</feature>